<comment type="caution">
    <text evidence="14">The sequence shown here is derived from an EMBL/GenBank/DDBJ whole genome shotgun (WGS) entry which is preliminary data.</text>
</comment>
<evidence type="ECO:0000256" key="3">
    <source>
        <dbReference type="ARBA" id="ARBA00004123"/>
    </source>
</evidence>
<dbReference type="Gene3D" id="3.30.460.10">
    <property type="entry name" value="Beta Polymerase, domain 2"/>
    <property type="match status" value="1"/>
</dbReference>
<comment type="cofactor">
    <cofactor evidence="1">
        <name>Mn(2+)</name>
        <dbReference type="ChEBI" id="CHEBI:29035"/>
    </cofactor>
</comment>
<reference evidence="14 15" key="1">
    <citation type="journal article" date="2021" name="Nat. Plants">
        <title>The Taxus genome provides insights into paclitaxel biosynthesis.</title>
        <authorList>
            <person name="Xiong X."/>
            <person name="Gou J."/>
            <person name="Liao Q."/>
            <person name="Li Y."/>
            <person name="Zhou Q."/>
            <person name="Bi G."/>
            <person name="Li C."/>
            <person name="Du R."/>
            <person name="Wang X."/>
            <person name="Sun T."/>
            <person name="Guo L."/>
            <person name="Liang H."/>
            <person name="Lu P."/>
            <person name="Wu Y."/>
            <person name="Zhang Z."/>
            <person name="Ro D.K."/>
            <person name="Shang Y."/>
            <person name="Huang S."/>
            <person name="Yan J."/>
        </authorList>
    </citation>
    <scope>NUCLEOTIDE SEQUENCE [LARGE SCALE GENOMIC DNA]</scope>
    <source>
        <strain evidence="14">Ta-2019</strain>
    </source>
</reference>
<keyword evidence="7" id="KW-0808">Transferase</keyword>
<evidence type="ECO:0000256" key="4">
    <source>
        <dbReference type="ARBA" id="ARBA00010912"/>
    </source>
</evidence>
<evidence type="ECO:0000313" key="14">
    <source>
        <dbReference type="EMBL" id="KAH9325732.1"/>
    </source>
</evidence>
<keyword evidence="15" id="KW-1185">Reference proteome</keyword>
<comment type="subcellular location">
    <subcellularLocation>
        <location evidence="3">Nucleus</location>
    </subcellularLocation>
</comment>
<keyword evidence="10" id="KW-0067">ATP-binding</keyword>
<dbReference type="GO" id="GO:1990817">
    <property type="term" value="F:poly(A) RNA polymerase activity"/>
    <property type="evidence" value="ECO:0007669"/>
    <property type="project" value="UniProtKB-EC"/>
</dbReference>
<evidence type="ECO:0000259" key="13">
    <source>
        <dbReference type="Pfam" id="PF20750"/>
    </source>
</evidence>
<evidence type="ECO:0000256" key="10">
    <source>
        <dbReference type="ARBA" id="ARBA00022840"/>
    </source>
</evidence>
<dbReference type="GO" id="GO:0005524">
    <property type="term" value="F:ATP binding"/>
    <property type="evidence" value="ECO:0007669"/>
    <property type="project" value="UniProtKB-KW"/>
</dbReference>
<sequence>FQADAGLILTGDEEAKRLNVLDQLEQIVKRWVKRVTWQRKLSKDIKESCNGKIFTFGSYQLGVHGPEADIDALCVGPCYATLENDFFIVLCNMLKKAPGVSEVQCVKNANVPLMRFKFSGISIDLVYARLSLKTIVEDIDILDERVQEKLDDTSMKSLNGYRVTEQIIRLVPNLE</sequence>
<keyword evidence="6" id="KW-0507">mRNA processing</keyword>
<organism evidence="14 15">
    <name type="scientific">Taxus chinensis</name>
    <name type="common">Chinese yew</name>
    <name type="synonym">Taxus wallichiana var. chinensis</name>
    <dbReference type="NCBI Taxonomy" id="29808"/>
    <lineage>
        <taxon>Eukaryota</taxon>
        <taxon>Viridiplantae</taxon>
        <taxon>Streptophyta</taxon>
        <taxon>Embryophyta</taxon>
        <taxon>Tracheophyta</taxon>
        <taxon>Spermatophyta</taxon>
        <taxon>Pinopsida</taxon>
        <taxon>Pinidae</taxon>
        <taxon>Conifers II</taxon>
        <taxon>Cupressales</taxon>
        <taxon>Taxaceae</taxon>
        <taxon>Taxus</taxon>
    </lineage>
</organism>
<evidence type="ECO:0000256" key="1">
    <source>
        <dbReference type="ARBA" id="ARBA00001936"/>
    </source>
</evidence>
<feature type="non-terminal residue" evidence="14">
    <location>
        <position position="1"/>
    </location>
</feature>
<protein>
    <recommendedName>
        <fullName evidence="5">polynucleotide adenylyltransferase</fullName>
        <ecNumber evidence="5">2.7.7.19</ecNumber>
    </recommendedName>
</protein>
<dbReference type="CDD" id="cd05402">
    <property type="entry name" value="NT_PAP_TUTase"/>
    <property type="match status" value="1"/>
</dbReference>
<evidence type="ECO:0000256" key="5">
    <source>
        <dbReference type="ARBA" id="ARBA00012388"/>
    </source>
</evidence>
<name>A0AA38LLK3_TAXCH</name>
<evidence type="ECO:0000256" key="6">
    <source>
        <dbReference type="ARBA" id="ARBA00022664"/>
    </source>
</evidence>
<dbReference type="PANTHER" id="PTHR10682">
    <property type="entry name" value="POLY A POLYMERASE"/>
    <property type="match status" value="1"/>
</dbReference>
<gene>
    <name evidence="14" type="ORF">KI387_005910</name>
</gene>
<evidence type="ECO:0000313" key="15">
    <source>
        <dbReference type="Proteomes" id="UP000824469"/>
    </source>
</evidence>
<feature type="non-terminal residue" evidence="14">
    <location>
        <position position="175"/>
    </location>
</feature>
<dbReference type="FunFam" id="3.30.460.10:FF:000002">
    <property type="entry name" value="Poly(A) polymerase alpha, putative"/>
    <property type="match status" value="1"/>
</dbReference>
<proteinExistence type="inferred from homology"/>
<evidence type="ECO:0000256" key="2">
    <source>
        <dbReference type="ARBA" id="ARBA00001946"/>
    </source>
</evidence>
<keyword evidence="8" id="KW-0479">Metal-binding</keyword>
<dbReference type="AlphaFoldDB" id="A0AA38LLK3"/>
<keyword evidence="12" id="KW-0539">Nucleus</keyword>
<dbReference type="InterPro" id="IPR043519">
    <property type="entry name" value="NT_sf"/>
</dbReference>
<evidence type="ECO:0000256" key="11">
    <source>
        <dbReference type="ARBA" id="ARBA00022842"/>
    </source>
</evidence>
<evidence type="ECO:0000256" key="12">
    <source>
        <dbReference type="ARBA" id="ARBA00023242"/>
    </source>
</evidence>
<keyword evidence="9" id="KW-0547">Nucleotide-binding</keyword>
<dbReference type="OMA" id="HHMLKRR"/>
<dbReference type="Proteomes" id="UP000824469">
    <property type="component" value="Unassembled WGS sequence"/>
</dbReference>
<dbReference type="EMBL" id="JAHRHJ020000002">
    <property type="protein sequence ID" value="KAH9325732.1"/>
    <property type="molecule type" value="Genomic_DNA"/>
</dbReference>
<comment type="similarity">
    <text evidence="4">Belongs to the poly(A) polymerase family.</text>
</comment>
<evidence type="ECO:0000256" key="9">
    <source>
        <dbReference type="ARBA" id="ARBA00022741"/>
    </source>
</evidence>
<evidence type="ECO:0000256" key="8">
    <source>
        <dbReference type="ARBA" id="ARBA00022723"/>
    </source>
</evidence>
<dbReference type="PANTHER" id="PTHR10682:SF33">
    <property type="entry name" value="NUCLEAR POLY(A) POLYMERASE 3"/>
    <property type="match status" value="1"/>
</dbReference>
<feature type="domain" description="Poly(A) polymerase nucleotidyltransferase" evidence="13">
    <location>
        <begin position="10"/>
        <end position="171"/>
    </location>
</feature>
<accession>A0AA38LLK3</accession>
<dbReference type="InterPro" id="IPR048840">
    <property type="entry name" value="PolA_pol_NTPase"/>
</dbReference>
<dbReference type="EC" id="2.7.7.19" evidence="5"/>
<dbReference type="SUPFAM" id="SSF81301">
    <property type="entry name" value="Nucleotidyltransferase"/>
    <property type="match status" value="1"/>
</dbReference>
<evidence type="ECO:0000256" key="7">
    <source>
        <dbReference type="ARBA" id="ARBA00022679"/>
    </source>
</evidence>
<dbReference type="GO" id="GO:0046872">
    <property type="term" value="F:metal ion binding"/>
    <property type="evidence" value="ECO:0007669"/>
    <property type="project" value="UniProtKB-KW"/>
</dbReference>
<keyword evidence="11" id="KW-0460">Magnesium</keyword>
<dbReference type="GO" id="GO:0006397">
    <property type="term" value="P:mRNA processing"/>
    <property type="evidence" value="ECO:0007669"/>
    <property type="project" value="UniProtKB-KW"/>
</dbReference>
<dbReference type="GO" id="GO:0005634">
    <property type="term" value="C:nucleus"/>
    <property type="evidence" value="ECO:0007669"/>
    <property type="project" value="UniProtKB-SubCell"/>
</dbReference>
<comment type="cofactor">
    <cofactor evidence="2">
        <name>Mg(2+)</name>
        <dbReference type="ChEBI" id="CHEBI:18420"/>
    </cofactor>
</comment>
<dbReference type="Pfam" id="PF20750">
    <property type="entry name" value="PAP_NTPase"/>
    <property type="match status" value="1"/>
</dbReference>